<dbReference type="Pfam" id="PF00557">
    <property type="entry name" value="Peptidase_M24"/>
    <property type="match status" value="1"/>
</dbReference>
<reference evidence="2 3" key="1">
    <citation type="journal article" date="2019" name="Int. J. Syst. Evol. Microbiol.">
        <title>The Global Catalogue of Microorganisms (GCM) 10K type strain sequencing project: providing services to taxonomists for standard genome sequencing and annotation.</title>
        <authorList>
            <consortium name="The Broad Institute Genomics Platform"/>
            <consortium name="The Broad Institute Genome Sequencing Center for Infectious Disease"/>
            <person name="Wu L."/>
            <person name="Ma J."/>
        </authorList>
    </citation>
    <scope>NUCLEOTIDE SEQUENCE [LARGE SCALE GENOMIC DNA]</scope>
    <source>
        <strain evidence="2 3">CGMCC 1.10594</strain>
    </source>
</reference>
<name>A0ABD6CTW8_9EURY</name>
<gene>
    <name evidence="2" type="ORF">ACFSBJ_00265</name>
</gene>
<dbReference type="Proteomes" id="UP001597075">
    <property type="component" value="Unassembled WGS sequence"/>
</dbReference>
<keyword evidence="3" id="KW-1185">Reference proteome</keyword>
<dbReference type="InterPro" id="IPR036005">
    <property type="entry name" value="Creatinase/aminopeptidase-like"/>
</dbReference>
<organism evidence="2 3">
    <name type="scientific">Haloplanus ruber</name>
    <dbReference type="NCBI Taxonomy" id="869892"/>
    <lineage>
        <taxon>Archaea</taxon>
        <taxon>Methanobacteriati</taxon>
        <taxon>Methanobacteriota</taxon>
        <taxon>Stenosarchaea group</taxon>
        <taxon>Halobacteria</taxon>
        <taxon>Halobacteriales</taxon>
        <taxon>Haloferacaceae</taxon>
        <taxon>Haloplanus</taxon>
    </lineage>
</organism>
<accession>A0ABD6CTW8</accession>
<dbReference type="EMBL" id="JBHUDL010000003">
    <property type="protein sequence ID" value="MFD1632183.1"/>
    <property type="molecule type" value="Genomic_DNA"/>
</dbReference>
<proteinExistence type="predicted"/>
<dbReference type="Gene3D" id="3.90.230.10">
    <property type="entry name" value="Creatinase/methionine aminopeptidase superfamily"/>
    <property type="match status" value="1"/>
</dbReference>
<evidence type="ECO:0000313" key="3">
    <source>
        <dbReference type="Proteomes" id="UP001597075"/>
    </source>
</evidence>
<dbReference type="InterPro" id="IPR000994">
    <property type="entry name" value="Pept_M24"/>
</dbReference>
<evidence type="ECO:0000313" key="2">
    <source>
        <dbReference type="EMBL" id="MFD1632183.1"/>
    </source>
</evidence>
<sequence>MADAAEVEHRLSTAAAGIRAVAGRLDAATAVDGRLHADDTPLTAAALTAAADAAVTDAGGAGVDLSVTPDTLRAGEPVVVALHPRDDGVAAPWARTFVVDGGGGWERRAAVAVEMAHDAVTRVAEPGVPVRRIVDEAVAELGAYGLAPTEDPVARTAAGDPLDRSDDASLATGQVFALDPTAVDPDPAADRGRVRIGRYYAVTESGCRALASLPMSLSPGAY</sequence>
<feature type="domain" description="Peptidase M24" evidence="1">
    <location>
        <begin position="66"/>
        <end position="204"/>
    </location>
</feature>
<comment type="caution">
    <text evidence="2">The sequence shown here is derived from an EMBL/GenBank/DDBJ whole genome shotgun (WGS) entry which is preliminary data.</text>
</comment>
<protein>
    <submittedName>
        <fullName evidence="2">M24 family metallopeptidase</fullName>
    </submittedName>
</protein>
<evidence type="ECO:0000259" key="1">
    <source>
        <dbReference type="Pfam" id="PF00557"/>
    </source>
</evidence>
<dbReference type="AlphaFoldDB" id="A0ABD6CTW8"/>
<dbReference type="SUPFAM" id="SSF55920">
    <property type="entry name" value="Creatinase/aminopeptidase"/>
    <property type="match status" value="1"/>
</dbReference>
<dbReference type="RefSeq" id="WP_256406982.1">
    <property type="nucleotide sequence ID" value="NZ_CP187151.1"/>
</dbReference>